<dbReference type="RefSeq" id="WP_184916308.1">
    <property type="nucleotide sequence ID" value="NZ_JACHJR010000001.1"/>
</dbReference>
<protein>
    <submittedName>
        <fullName evidence="2">Lysophospholipase L1-like esterase</fullName>
    </submittedName>
</protein>
<sequence length="207" mass="22199">MTHDLRICFVGDSYVAGVGDPRFLGWAGRLAARTIAAGQPLTGYNLGVRRQTSSDVLNRFEDECGQRLAPATDPRVVLSVGVNDATLENGRPRVAPDESSANLTRLLDRATANDWSVLVVAPPPVADPGHQARTAGLDREFARICRTAGIPYVPVHQPLAANPVWIHEVRTGDGAHPAEAGYDAIADLIAPHWDTWLRAVPTTSGRG</sequence>
<gene>
    <name evidence="2" type="ORF">F4556_003331</name>
</gene>
<dbReference type="InterPro" id="IPR036514">
    <property type="entry name" value="SGNH_hydro_sf"/>
</dbReference>
<dbReference type="AlphaFoldDB" id="A0A7W7SC70"/>
<reference evidence="2 3" key="1">
    <citation type="submission" date="2020-08" db="EMBL/GenBank/DDBJ databases">
        <title>Sequencing the genomes of 1000 actinobacteria strains.</title>
        <authorList>
            <person name="Klenk H.-P."/>
        </authorList>
    </citation>
    <scope>NUCLEOTIDE SEQUENCE [LARGE SCALE GENOMIC DNA]</scope>
    <source>
        <strain evidence="2 3">DSM 44786</strain>
    </source>
</reference>
<accession>A0A7W7SC70</accession>
<dbReference type="GO" id="GO:0004622">
    <property type="term" value="F:phosphatidylcholine lysophospholipase activity"/>
    <property type="evidence" value="ECO:0007669"/>
    <property type="project" value="TreeGrafter"/>
</dbReference>
<dbReference type="PANTHER" id="PTHR30383">
    <property type="entry name" value="THIOESTERASE 1/PROTEASE 1/LYSOPHOSPHOLIPASE L1"/>
    <property type="match status" value="1"/>
</dbReference>
<dbReference type="Gene3D" id="3.40.50.1110">
    <property type="entry name" value="SGNH hydrolase"/>
    <property type="match status" value="1"/>
</dbReference>
<feature type="domain" description="SGNH hydrolase-type esterase" evidence="1">
    <location>
        <begin position="9"/>
        <end position="184"/>
    </location>
</feature>
<dbReference type="InterPro" id="IPR013830">
    <property type="entry name" value="SGNH_hydro"/>
</dbReference>
<evidence type="ECO:0000313" key="3">
    <source>
        <dbReference type="Proteomes" id="UP000573327"/>
    </source>
</evidence>
<evidence type="ECO:0000313" key="2">
    <source>
        <dbReference type="EMBL" id="MBB4947796.1"/>
    </source>
</evidence>
<proteinExistence type="predicted"/>
<dbReference type="Proteomes" id="UP000573327">
    <property type="component" value="Unassembled WGS sequence"/>
</dbReference>
<keyword evidence="3" id="KW-1185">Reference proteome</keyword>
<dbReference type="EMBL" id="JACHJR010000001">
    <property type="protein sequence ID" value="MBB4947796.1"/>
    <property type="molecule type" value="Genomic_DNA"/>
</dbReference>
<dbReference type="PANTHER" id="PTHR30383:SF5">
    <property type="entry name" value="SGNH HYDROLASE-TYPE ESTERASE DOMAIN-CONTAINING PROTEIN"/>
    <property type="match status" value="1"/>
</dbReference>
<comment type="caution">
    <text evidence="2">The sequence shown here is derived from an EMBL/GenBank/DDBJ whole genome shotgun (WGS) entry which is preliminary data.</text>
</comment>
<name>A0A7W7SC70_9ACTN</name>
<dbReference type="Pfam" id="PF13472">
    <property type="entry name" value="Lipase_GDSL_2"/>
    <property type="match status" value="1"/>
</dbReference>
<organism evidence="2 3">
    <name type="scientific">Kitasatospora gansuensis</name>
    <dbReference type="NCBI Taxonomy" id="258050"/>
    <lineage>
        <taxon>Bacteria</taxon>
        <taxon>Bacillati</taxon>
        <taxon>Actinomycetota</taxon>
        <taxon>Actinomycetes</taxon>
        <taxon>Kitasatosporales</taxon>
        <taxon>Streptomycetaceae</taxon>
        <taxon>Kitasatospora</taxon>
    </lineage>
</organism>
<dbReference type="InterPro" id="IPR051532">
    <property type="entry name" value="Ester_Hydrolysis_Enzymes"/>
</dbReference>
<evidence type="ECO:0000259" key="1">
    <source>
        <dbReference type="Pfam" id="PF13472"/>
    </source>
</evidence>
<dbReference type="SUPFAM" id="SSF52266">
    <property type="entry name" value="SGNH hydrolase"/>
    <property type="match status" value="1"/>
</dbReference>